<gene>
    <name evidence="2" type="ORF">AXG93_285s1210</name>
</gene>
<proteinExistence type="predicted"/>
<reference evidence="2" key="1">
    <citation type="submission" date="2016-03" db="EMBL/GenBank/DDBJ databases">
        <title>Mechanisms controlling the formation of the plant cell surface in tip-growing cells are functionally conserved among land plants.</title>
        <authorList>
            <person name="Honkanen S."/>
            <person name="Jones V.A."/>
            <person name="Morieri G."/>
            <person name="Champion C."/>
            <person name="Hetherington A.J."/>
            <person name="Kelly S."/>
            <person name="Saint-Marcoux D."/>
            <person name="Proust H."/>
            <person name="Prescott H."/>
            <person name="Dolan L."/>
        </authorList>
    </citation>
    <scope>NUCLEOTIDE SEQUENCE [LARGE SCALE GENOMIC DNA]</scope>
    <source>
        <tissue evidence="2">Whole gametophyte</tissue>
    </source>
</reference>
<dbReference type="Proteomes" id="UP000077202">
    <property type="component" value="Unassembled WGS sequence"/>
</dbReference>
<keyword evidence="3" id="KW-1185">Reference proteome</keyword>
<accession>A0A176VRD7</accession>
<dbReference type="AlphaFoldDB" id="A0A176VRD7"/>
<feature type="region of interest" description="Disordered" evidence="1">
    <location>
        <begin position="1"/>
        <end position="35"/>
    </location>
</feature>
<feature type="region of interest" description="Disordered" evidence="1">
    <location>
        <begin position="100"/>
        <end position="126"/>
    </location>
</feature>
<dbReference type="EMBL" id="LVLJ01002837">
    <property type="protein sequence ID" value="OAE23464.1"/>
    <property type="molecule type" value="Genomic_DNA"/>
</dbReference>
<sequence>MRNRIEDTSREGSKGRREARDVGAAGRAGGGEGPRVLSYPVRSVATCKAPRGAGTANLRVVCALNWQRALVVLLARTKDRIIDIADALCTLDCGSSKAHLRPNASPSSSGEIHSPFDESSFETREKLADEECNASTDDETSLTVTLMEELATLIQVVKDGEVGLEEMHGDGNDGFRGGDSKRILARSRMARSVPDLCAYAGPDSKGPTVAAALKFESPGLTRPQLE</sequence>
<feature type="compositionally biased region" description="Basic and acidic residues" evidence="1">
    <location>
        <begin position="1"/>
        <end position="21"/>
    </location>
</feature>
<comment type="caution">
    <text evidence="2">The sequence shown here is derived from an EMBL/GenBank/DDBJ whole genome shotgun (WGS) entry which is preliminary data.</text>
</comment>
<evidence type="ECO:0000256" key="1">
    <source>
        <dbReference type="SAM" id="MobiDB-lite"/>
    </source>
</evidence>
<evidence type="ECO:0000313" key="2">
    <source>
        <dbReference type="EMBL" id="OAE23464.1"/>
    </source>
</evidence>
<name>A0A176VRD7_MARPO</name>
<organism evidence="2 3">
    <name type="scientific">Marchantia polymorpha subsp. ruderalis</name>
    <dbReference type="NCBI Taxonomy" id="1480154"/>
    <lineage>
        <taxon>Eukaryota</taxon>
        <taxon>Viridiplantae</taxon>
        <taxon>Streptophyta</taxon>
        <taxon>Embryophyta</taxon>
        <taxon>Marchantiophyta</taxon>
        <taxon>Marchantiopsida</taxon>
        <taxon>Marchantiidae</taxon>
        <taxon>Marchantiales</taxon>
        <taxon>Marchantiaceae</taxon>
        <taxon>Marchantia</taxon>
    </lineage>
</organism>
<evidence type="ECO:0000313" key="3">
    <source>
        <dbReference type="Proteomes" id="UP000077202"/>
    </source>
</evidence>
<protein>
    <submittedName>
        <fullName evidence="2">Uncharacterized protein</fullName>
    </submittedName>
</protein>